<evidence type="ECO:0000256" key="9">
    <source>
        <dbReference type="SAM" id="MobiDB-lite"/>
    </source>
</evidence>
<evidence type="ECO:0000256" key="3">
    <source>
        <dbReference type="ARBA" id="ARBA00022475"/>
    </source>
</evidence>
<gene>
    <name evidence="11" type="ORF">B0A52_01420</name>
</gene>
<feature type="transmembrane region" description="Helical" evidence="10">
    <location>
        <begin position="138"/>
        <end position="157"/>
    </location>
</feature>
<feature type="transmembrane region" description="Helical" evidence="10">
    <location>
        <begin position="343"/>
        <end position="366"/>
    </location>
</feature>
<dbReference type="OrthoDB" id="409792at2759"/>
<feature type="transmembrane region" description="Helical" evidence="10">
    <location>
        <begin position="240"/>
        <end position="268"/>
    </location>
</feature>
<evidence type="ECO:0000256" key="7">
    <source>
        <dbReference type="ARBA" id="ARBA00035120"/>
    </source>
</evidence>
<dbReference type="InterPro" id="IPR003691">
    <property type="entry name" value="FluC"/>
</dbReference>
<keyword evidence="3" id="KW-1003">Cell membrane</keyword>
<feature type="transmembrane region" description="Helical" evidence="10">
    <location>
        <begin position="103"/>
        <end position="126"/>
    </location>
</feature>
<evidence type="ECO:0000256" key="1">
    <source>
        <dbReference type="ARBA" id="ARBA00002598"/>
    </source>
</evidence>
<dbReference type="PANTHER" id="PTHR28259:SF1">
    <property type="entry name" value="FLUORIDE EXPORT PROTEIN 1-RELATED"/>
    <property type="match status" value="1"/>
</dbReference>
<comment type="caution">
    <text evidence="11">The sequence shown here is derived from an EMBL/GenBank/DDBJ whole genome shotgun (WGS) entry which is preliminary data.</text>
</comment>
<dbReference type="GO" id="GO:0005886">
    <property type="term" value="C:plasma membrane"/>
    <property type="evidence" value="ECO:0007669"/>
    <property type="project" value="UniProtKB-SubCell"/>
</dbReference>
<protein>
    <submittedName>
        <fullName evidence="11">Uncharacterized protein</fullName>
    </submittedName>
</protein>
<name>A0A438NHF1_EXOME</name>
<evidence type="ECO:0000256" key="10">
    <source>
        <dbReference type="SAM" id="Phobius"/>
    </source>
</evidence>
<evidence type="ECO:0000256" key="8">
    <source>
        <dbReference type="ARBA" id="ARBA00035585"/>
    </source>
</evidence>
<evidence type="ECO:0000313" key="11">
    <source>
        <dbReference type="EMBL" id="RVX75143.1"/>
    </source>
</evidence>
<dbReference type="AlphaFoldDB" id="A0A438NHF1"/>
<dbReference type="Proteomes" id="UP000288859">
    <property type="component" value="Unassembled WGS sequence"/>
</dbReference>
<dbReference type="Pfam" id="PF02537">
    <property type="entry name" value="CRCB"/>
    <property type="match status" value="2"/>
</dbReference>
<evidence type="ECO:0000313" key="12">
    <source>
        <dbReference type="Proteomes" id="UP000288859"/>
    </source>
</evidence>
<evidence type="ECO:0000256" key="6">
    <source>
        <dbReference type="ARBA" id="ARBA00023136"/>
    </source>
</evidence>
<evidence type="ECO:0000256" key="5">
    <source>
        <dbReference type="ARBA" id="ARBA00022989"/>
    </source>
</evidence>
<dbReference type="VEuPathDB" id="FungiDB:PV10_04589"/>
<feature type="transmembrane region" description="Helical" evidence="10">
    <location>
        <begin position="289"/>
        <end position="307"/>
    </location>
</feature>
<reference evidence="11 12" key="1">
    <citation type="submission" date="2017-03" db="EMBL/GenBank/DDBJ databases">
        <title>Genomes of endolithic fungi from Antarctica.</title>
        <authorList>
            <person name="Coleine C."/>
            <person name="Masonjones S."/>
            <person name="Stajich J.E."/>
        </authorList>
    </citation>
    <scope>NUCLEOTIDE SEQUENCE [LARGE SCALE GENOMIC DNA]</scope>
    <source>
        <strain evidence="11 12">CCFEE 6314</strain>
    </source>
</reference>
<comment type="similarity">
    <text evidence="7">Belongs to the fluoride channel Fluc/FEX (TC 1.A.43) family.</text>
</comment>
<sequence>MAPSSSHQAQRRNSDETPDNDEYGQLTELAIPQPVTLEDTSHPALEDYERRFSRATPQAELEPEIVLPEGPATRDQFQDEEQTSNNDKRRHEKPVQPGKPSAFFLELYTVSWLIFFSFLGTLARLGVETITLYPNSPFSSRVVWANVGGSFVIGVLAEDRQLFRHEWGASDPKAPLSEHAKIKKTIPLYIGLATGFCGSFTSFSSFMRDAFLAMTNSLQSPSLTSPYHVDSVIAPRNGGFSFLALLAILIVHPALSLAALMVGAQLALLAQPVTPTIPFGFLRKVLDPLGVLLAFGGWLGAVLLAIWPPGNETRWRAGAMFPLVFAPLGCLLRYYVSKHMNGLIPAFPLGTLTVNLFGTAVLGMAYDLQHANSIGASNAISCAVLQGIMEGFCGCLTTVSTWVAELHGLRRRHGWIYGGVSVAAGLGLMVIIMGSMEWTVGYSTPVCS</sequence>
<feature type="transmembrane region" description="Helical" evidence="10">
    <location>
        <begin position="415"/>
        <end position="436"/>
    </location>
</feature>
<dbReference type="EMBL" id="NAJM01000003">
    <property type="protein sequence ID" value="RVX75143.1"/>
    <property type="molecule type" value="Genomic_DNA"/>
</dbReference>
<feature type="region of interest" description="Disordered" evidence="9">
    <location>
        <begin position="1"/>
        <end position="96"/>
    </location>
</feature>
<keyword evidence="6 10" id="KW-0472">Membrane</keyword>
<keyword evidence="4 10" id="KW-0812">Transmembrane</keyword>
<keyword evidence="5 10" id="KW-1133">Transmembrane helix</keyword>
<comment type="function">
    <text evidence="1">Fluoride channel required for the rapid expulsion of cytoplasmic fluoride.</text>
</comment>
<organism evidence="11 12">
    <name type="scientific">Exophiala mesophila</name>
    <name type="common">Black yeast-like fungus</name>
    <dbReference type="NCBI Taxonomy" id="212818"/>
    <lineage>
        <taxon>Eukaryota</taxon>
        <taxon>Fungi</taxon>
        <taxon>Dikarya</taxon>
        <taxon>Ascomycota</taxon>
        <taxon>Pezizomycotina</taxon>
        <taxon>Eurotiomycetes</taxon>
        <taxon>Chaetothyriomycetidae</taxon>
        <taxon>Chaetothyriales</taxon>
        <taxon>Herpotrichiellaceae</taxon>
        <taxon>Exophiala</taxon>
    </lineage>
</organism>
<comment type="subcellular location">
    <subcellularLocation>
        <location evidence="2">Cell membrane</location>
        <topology evidence="2">Multi-pass membrane protein</topology>
    </subcellularLocation>
</comment>
<feature type="transmembrane region" description="Helical" evidence="10">
    <location>
        <begin position="186"/>
        <end position="207"/>
    </location>
</feature>
<dbReference type="PANTHER" id="PTHR28259">
    <property type="entry name" value="FLUORIDE EXPORT PROTEIN 1-RELATED"/>
    <property type="match status" value="1"/>
</dbReference>
<feature type="transmembrane region" description="Helical" evidence="10">
    <location>
        <begin position="378"/>
        <end position="403"/>
    </location>
</feature>
<feature type="transmembrane region" description="Helical" evidence="10">
    <location>
        <begin position="319"/>
        <end position="336"/>
    </location>
</feature>
<evidence type="ECO:0000256" key="2">
    <source>
        <dbReference type="ARBA" id="ARBA00004651"/>
    </source>
</evidence>
<dbReference type="GO" id="GO:1903425">
    <property type="term" value="F:fluoride transmembrane transporter activity"/>
    <property type="evidence" value="ECO:0007669"/>
    <property type="project" value="TreeGrafter"/>
</dbReference>
<accession>A0A438NHF1</accession>
<evidence type="ECO:0000256" key="4">
    <source>
        <dbReference type="ARBA" id="ARBA00022692"/>
    </source>
</evidence>
<proteinExistence type="inferred from homology"/>
<feature type="compositionally biased region" description="Basic and acidic residues" evidence="9">
    <location>
        <begin position="39"/>
        <end position="52"/>
    </location>
</feature>
<comment type="catalytic activity">
    <reaction evidence="8">
        <text>fluoride(in) = fluoride(out)</text>
        <dbReference type="Rhea" id="RHEA:76159"/>
        <dbReference type="ChEBI" id="CHEBI:17051"/>
    </reaction>
    <physiologicalReaction direction="left-to-right" evidence="8">
        <dbReference type="Rhea" id="RHEA:76160"/>
    </physiologicalReaction>
</comment>